<comment type="caution">
    <text evidence="8">The sequence shown here is derived from an EMBL/GenBank/DDBJ whole genome shotgun (WGS) entry which is preliminary data.</text>
</comment>
<evidence type="ECO:0000256" key="5">
    <source>
        <dbReference type="ARBA" id="ARBA00023136"/>
    </source>
</evidence>
<evidence type="ECO:0000256" key="1">
    <source>
        <dbReference type="ARBA" id="ARBA00004651"/>
    </source>
</evidence>
<keyword evidence="4 6" id="KW-1133">Transmembrane helix</keyword>
<evidence type="ECO:0000313" key="8">
    <source>
        <dbReference type="EMBL" id="MDF1586160.1"/>
    </source>
</evidence>
<dbReference type="Proteomes" id="UP001301140">
    <property type="component" value="Unassembled WGS sequence"/>
</dbReference>
<evidence type="ECO:0000259" key="7">
    <source>
        <dbReference type="Pfam" id="PF13396"/>
    </source>
</evidence>
<feature type="domain" description="Cardiolipin synthase N-terminal" evidence="7">
    <location>
        <begin position="15"/>
        <end position="57"/>
    </location>
</feature>
<evidence type="ECO:0000313" key="9">
    <source>
        <dbReference type="Proteomes" id="UP001301140"/>
    </source>
</evidence>
<protein>
    <submittedName>
        <fullName evidence="8">PLDc N-terminal domain-containing protein</fullName>
    </submittedName>
</protein>
<evidence type="ECO:0000256" key="4">
    <source>
        <dbReference type="ARBA" id="ARBA00022989"/>
    </source>
</evidence>
<proteinExistence type="predicted"/>
<evidence type="ECO:0000256" key="3">
    <source>
        <dbReference type="ARBA" id="ARBA00022692"/>
    </source>
</evidence>
<dbReference type="EMBL" id="JARGEQ010000073">
    <property type="protein sequence ID" value="MDF1586160.1"/>
    <property type="molecule type" value="Genomic_DNA"/>
</dbReference>
<dbReference type="InterPro" id="IPR027379">
    <property type="entry name" value="CLS_N"/>
</dbReference>
<comment type="subcellular location">
    <subcellularLocation>
        <location evidence="1">Cell membrane</location>
        <topology evidence="1">Multi-pass membrane protein</topology>
    </subcellularLocation>
</comment>
<feature type="transmembrane region" description="Helical" evidence="6">
    <location>
        <begin position="36"/>
        <end position="55"/>
    </location>
</feature>
<dbReference type="Pfam" id="PF13396">
    <property type="entry name" value="PLDc_N"/>
    <property type="match status" value="1"/>
</dbReference>
<name>A0AAP3V1L2_9PROT</name>
<keyword evidence="5 6" id="KW-0472">Membrane</keyword>
<keyword evidence="2" id="KW-1003">Cell membrane</keyword>
<keyword evidence="9" id="KW-1185">Reference proteome</keyword>
<sequence length="64" mass="6659">MGIEIGGLLGLLVLIADVWAIVNVVNSNASTGGKVIWVVLILILPLLGLIIWLIAGPRARSSVS</sequence>
<keyword evidence="3 6" id="KW-0812">Transmembrane</keyword>
<dbReference type="GO" id="GO:0005886">
    <property type="term" value="C:plasma membrane"/>
    <property type="evidence" value="ECO:0007669"/>
    <property type="project" value="UniProtKB-SubCell"/>
</dbReference>
<accession>A0AAP3V1L2</accession>
<gene>
    <name evidence="8" type="ORF">PZ740_07160</name>
</gene>
<evidence type="ECO:0000256" key="6">
    <source>
        <dbReference type="SAM" id="Phobius"/>
    </source>
</evidence>
<dbReference type="AlphaFoldDB" id="A0AAP3V1L2"/>
<dbReference type="RefSeq" id="WP_327788576.1">
    <property type="nucleotide sequence ID" value="NZ_JARGEQ010000073.1"/>
</dbReference>
<organism evidence="8 9">
    <name type="scientific">Marinimicrococcus flavescens</name>
    <dbReference type="NCBI Taxonomy" id="3031815"/>
    <lineage>
        <taxon>Bacteria</taxon>
        <taxon>Pseudomonadati</taxon>
        <taxon>Pseudomonadota</taxon>
        <taxon>Alphaproteobacteria</taxon>
        <taxon>Geminicoccales</taxon>
        <taxon>Geminicoccaceae</taxon>
        <taxon>Marinimicrococcus</taxon>
    </lineage>
</organism>
<reference evidence="8 9" key="1">
    <citation type="submission" date="2023-03" db="EMBL/GenBank/DDBJ databases">
        <title>YIM 152171 draft genome.</title>
        <authorList>
            <person name="Yang Z."/>
        </authorList>
    </citation>
    <scope>NUCLEOTIDE SEQUENCE [LARGE SCALE GENOMIC DNA]</scope>
    <source>
        <strain evidence="8 9">YIM 152171</strain>
    </source>
</reference>
<evidence type="ECO:0000256" key="2">
    <source>
        <dbReference type="ARBA" id="ARBA00022475"/>
    </source>
</evidence>